<dbReference type="AlphaFoldDB" id="A0A9Q9S786"/>
<sequence length="52" mass="5524">MGNSALKGGGLLKIREEFGKGVTMKRAAGEIFTAGKFATFKLQDQKPCSYAA</sequence>
<dbReference type="EMBL" id="CABGGO010000012">
    <property type="protein sequence ID" value="VUS44941.1"/>
    <property type="molecule type" value="Genomic_DNA"/>
</dbReference>
<protein>
    <submittedName>
        <fullName evidence="1">Uncharacterized protein</fullName>
    </submittedName>
</protein>
<name>A0A9Q9S786_9ENTR</name>
<evidence type="ECO:0000313" key="2">
    <source>
        <dbReference type="Proteomes" id="UP000318567"/>
    </source>
</evidence>
<organism evidence="1 2">
    <name type="scientific">Klebsiella pasteurii</name>
    <dbReference type="NCBI Taxonomy" id="2587529"/>
    <lineage>
        <taxon>Bacteria</taxon>
        <taxon>Pseudomonadati</taxon>
        <taxon>Pseudomonadota</taxon>
        <taxon>Gammaproteobacteria</taxon>
        <taxon>Enterobacterales</taxon>
        <taxon>Enterobacteriaceae</taxon>
        <taxon>Klebsiella/Raoultella group</taxon>
        <taxon>Klebsiella</taxon>
    </lineage>
</organism>
<reference evidence="1 2" key="1">
    <citation type="submission" date="2019-07" db="EMBL/GenBank/DDBJ databases">
        <authorList>
            <person name="Brisse S."/>
            <person name="Rodrigues C."/>
            <person name="Thorpe H."/>
        </authorList>
    </citation>
    <scope>NUCLEOTIDE SEQUENCE [LARGE SCALE GENOMIC DNA]</scope>
    <source>
        <strain evidence="1">SB6410</strain>
    </source>
</reference>
<accession>A0A9Q9S786</accession>
<comment type="caution">
    <text evidence="1">The sequence shown here is derived from an EMBL/GenBank/DDBJ whole genome shotgun (WGS) entry which is preliminary data.</text>
</comment>
<gene>
    <name evidence="1" type="ORF">SB6410_01314</name>
</gene>
<dbReference type="Proteomes" id="UP000318567">
    <property type="component" value="Unassembled WGS sequence"/>
</dbReference>
<evidence type="ECO:0000313" key="1">
    <source>
        <dbReference type="EMBL" id="VUS44941.1"/>
    </source>
</evidence>
<proteinExistence type="predicted"/>